<feature type="transmembrane region" description="Helical" evidence="1">
    <location>
        <begin position="85"/>
        <end position="109"/>
    </location>
</feature>
<evidence type="ECO:0000313" key="3">
    <source>
        <dbReference type="Proteomes" id="UP000828390"/>
    </source>
</evidence>
<keyword evidence="1" id="KW-0472">Membrane</keyword>
<dbReference type="EMBL" id="JAIWYP010000008">
    <property type="protein sequence ID" value="KAH3786118.1"/>
    <property type="molecule type" value="Genomic_DNA"/>
</dbReference>
<gene>
    <name evidence="2" type="ORF">DPMN_164220</name>
</gene>
<keyword evidence="3" id="KW-1185">Reference proteome</keyword>
<sequence length="110" mass="12375">MNEKNVSYSAMIVYFNGTKYRPSKVVDPESHAMLAETDKRSIDCCTSIWCPINWNNWLGVEETEHGYFTVYVVPDNGDSTFSHSFVSVTAANTELSFCLLSALFFLLIAS</sequence>
<evidence type="ECO:0000256" key="1">
    <source>
        <dbReference type="SAM" id="Phobius"/>
    </source>
</evidence>
<dbReference type="AlphaFoldDB" id="A0A9D4EVH7"/>
<evidence type="ECO:0000313" key="2">
    <source>
        <dbReference type="EMBL" id="KAH3786118.1"/>
    </source>
</evidence>
<reference evidence="2" key="1">
    <citation type="journal article" date="2019" name="bioRxiv">
        <title>The Genome of the Zebra Mussel, Dreissena polymorpha: A Resource for Invasive Species Research.</title>
        <authorList>
            <person name="McCartney M.A."/>
            <person name="Auch B."/>
            <person name="Kono T."/>
            <person name="Mallez S."/>
            <person name="Zhang Y."/>
            <person name="Obille A."/>
            <person name="Becker A."/>
            <person name="Abrahante J.E."/>
            <person name="Garbe J."/>
            <person name="Badalamenti J.P."/>
            <person name="Herman A."/>
            <person name="Mangelson H."/>
            <person name="Liachko I."/>
            <person name="Sullivan S."/>
            <person name="Sone E.D."/>
            <person name="Koren S."/>
            <person name="Silverstein K.A.T."/>
            <person name="Beckman K.B."/>
            <person name="Gohl D.M."/>
        </authorList>
    </citation>
    <scope>NUCLEOTIDE SEQUENCE</scope>
    <source>
        <strain evidence="2">Duluth1</strain>
        <tissue evidence="2">Whole animal</tissue>
    </source>
</reference>
<organism evidence="2 3">
    <name type="scientific">Dreissena polymorpha</name>
    <name type="common">Zebra mussel</name>
    <name type="synonym">Mytilus polymorpha</name>
    <dbReference type="NCBI Taxonomy" id="45954"/>
    <lineage>
        <taxon>Eukaryota</taxon>
        <taxon>Metazoa</taxon>
        <taxon>Spiralia</taxon>
        <taxon>Lophotrochozoa</taxon>
        <taxon>Mollusca</taxon>
        <taxon>Bivalvia</taxon>
        <taxon>Autobranchia</taxon>
        <taxon>Heteroconchia</taxon>
        <taxon>Euheterodonta</taxon>
        <taxon>Imparidentia</taxon>
        <taxon>Neoheterodontei</taxon>
        <taxon>Myida</taxon>
        <taxon>Dreissenoidea</taxon>
        <taxon>Dreissenidae</taxon>
        <taxon>Dreissena</taxon>
    </lineage>
</organism>
<protein>
    <submittedName>
        <fullName evidence="2">Uncharacterized protein</fullName>
    </submittedName>
</protein>
<proteinExistence type="predicted"/>
<keyword evidence="1" id="KW-1133">Transmembrane helix</keyword>
<comment type="caution">
    <text evidence="2">The sequence shown here is derived from an EMBL/GenBank/DDBJ whole genome shotgun (WGS) entry which is preliminary data.</text>
</comment>
<reference evidence="2" key="2">
    <citation type="submission" date="2020-11" db="EMBL/GenBank/DDBJ databases">
        <authorList>
            <person name="McCartney M.A."/>
            <person name="Auch B."/>
            <person name="Kono T."/>
            <person name="Mallez S."/>
            <person name="Becker A."/>
            <person name="Gohl D.M."/>
            <person name="Silverstein K.A.T."/>
            <person name="Koren S."/>
            <person name="Bechman K.B."/>
            <person name="Herman A."/>
            <person name="Abrahante J.E."/>
            <person name="Garbe J."/>
        </authorList>
    </citation>
    <scope>NUCLEOTIDE SEQUENCE</scope>
    <source>
        <strain evidence="2">Duluth1</strain>
        <tissue evidence="2">Whole animal</tissue>
    </source>
</reference>
<keyword evidence="1" id="KW-0812">Transmembrane</keyword>
<dbReference type="Proteomes" id="UP000828390">
    <property type="component" value="Unassembled WGS sequence"/>
</dbReference>
<name>A0A9D4EVH7_DREPO</name>
<accession>A0A9D4EVH7</accession>